<dbReference type="VEuPathDB" id="FungiDB:RhiirA1_333001"/>
<organism evidence="4">
    <name type="scientific">Rhizophagus irregularis</name>
    <dbReference type="NCBI Taxonomy" id="588596"/>
    <lineage>
        <taxon>Eukaryota</taxon>
        <taxon>Fungi</taxon>
        <taxon>Fungi incertae sedis</taxon>
        <taxon>Mucoromycota</taxon>
        <taxon>Glomeromycotina</taxon>
        <taxon>Glomeromycetes</taxon>
        <taxon>Glomerales</taxon>
        <taxon>Glomeraceae</taxon>
        <taxon>Rhizophagus</taxon>
    </lineage>
</organism>
<evidence type="ECO:0000256" key="1">
    <source>
        <dbReference type="PROSITE-ProRule" id="PRU00267"/>
    </source>
</evidence>
<gene>
    <name evidence="4" type="primary">HMG147</name>
</gene>
<feature type="compositionally biased region" description="Polar residues" evidence="2">
    <location>
        <begin position="231"/>
        <end position="251"/>
    </location>
</feature>
<dbReference type="Gene3D" id="1.10.30.10">
    <property type="entry name" value="High mobility group box domain"/>
    <property type="match status" value="1"/>
</dbReference>
<dbReference type="EMBL" id="KT212645">
    <property type="protein sequence ID" value="ANQ32415.1"/>
    <property type="molecule type" value="Genomic_DNA"/>
</dbReference>
<dbReference type="InterPro" id="IPR036910">
    <property type="entry name" value="HMG_box_dom_sf"/>
</dbReference>
<feature type="region of interest" description="Disordered" evidence="2">
    <location>
        <begin position="201"/>
        <end position="251"/>
    </location>
</feature>
<dbReference type="SUPFAM" id="SSF47095">
    <property type="entry name" value="HMG-box"/>
    <property type="match status" value="1"/>
</dbReference>
<keyword evidence="1" id="KW-0238">DNA-binding</keyword>
<dbReference type="GO" id="GO:0003677">
    <property type="term" value="F:DNA binding"/>
    <property type="evidence" value="ECO:0007669"/>
    <property type="project" value="UniProtKB-UniRule"/>
</dbReference>
<evidence type="ECO:0000256" key="2">
    <source>
        <dbReference type="SAM" id="MobiDB-lite"/>
    </source>
</evidence>
<dbReference type="PROSITE" id="PS50118">
    <property type="entry name" value="HMG_BOX_2"/>
    <property type="match status" value="1"/>
</dbReference>
<evidence type="ECO:0000259" key="3">
    <source>
        <dbReference type="PROSITE" id="PS50118"/>
    </source>
</evidence>
<accession>A0A1B1EUC1</accession>
<feature type="region of interest" description="Disordered" evidence="2">
    <location>
        <begin position="58"/>
        <end position="84"/>
    </location>
</feature>
<feature type="DNA-binding region" description="HMG box" evidence="1">
    <location>
        <begin position="123"/>
        <end position="194"/>
    </location>
</feature>
<dbReference type="VEuPathDB" id="FungiDB:FUN_023554"/>
<dbReference type="InterPro" id="IPR009071">
    <property type="entry name" value="HMG_box_dom"/>
</dbReference>
<reference evidence="4" key="1">
    <citation type="submission" date="2015-06" db="EMBL/GenBank/DDBJ databases">
        <title>Evolution and Diversity of Sexually-Related Genes in an Arbuscular Mycorrhizal Fungi.</title>
        <authorList>
            <person name="Charron P."/>
            <person name="Marton T."/>
            <person name="Corradi N."/>
        </authorList>
    </citation>
    <scope>NUCLEOTIDE SEQUENCE</scope>
    <source>
        <strain evidence="4">A4</strain>
    </source>
</reference>
<feature type="compositionally biased region" description="Polar residues" evidence="2">
    <location>
        <begin position="58"/>
        <end position="67"/>
    </location>
</feature>
<dbReference type="Pfam" id="PF00505">
    <property type="entry name" value="HMG_box"/>
    <property type="match status" value="1"/>
</dbReference>
<dbReference type="CDD" id="cd01389">
    <property type="entry name" value="HMG-box_ROX1-like"/>
    <property type="match status" value="1"/>
</dbReference>
<protein>
    <submittedName>
        <fullName evidence="4">MATA-HMG</fullName>
    </submittedName>
</protein>
<dbReference type="VEuPathDB" id="FungiDB:RhiirFUN_001660"/>
<evidence type="ECO:0000313" key="4">
    <source>
        <dbReference type="EMBL" id="ANQ32415.1"/>
    </source>
</evidence>
<dbReference type="SMART" id="SM00398">
    <property type="entry name" value="HMG"/>
    <property type="match status" value="1"/>
</dbReference>
<sequence>MKYLYRVTWSIILTITNRTNNNKYCAINGLTFNKIQISQSEREIIIKRTVFNENTFSLTMNKPNQPRKSNKNKKKYLPDPNKSDEDIVNESKHLLNCDVDMLAVNSETTRRHEYVLKNRIKRPPRPLNAFILYRRDLMNSPEFKDRPTGEKKAKQVSKEIADRWNNENDKMKNVFYALARIANKKHKQIYKNYKFVRKIRKNQKPENTEEPYMPSHSFQTETPPGPLNLILPSSTNPTPSNLVQDSDSTSSPNLVNDQVYPNFEIFELTNNQIYEGIKLINTSQETYNNFKFADTLQTNNDFELENGSQIYDSFGLTQQLELENSIFQQTNDNVELTDEELSNILQTYNNFELAEKFIYDSYANIPQQSYNGSELEIIHQTDENFELTNAFQQELSNIFRDSFESENTPPIL</sequence>
<dbReference type="GO" id="GO:0005634">
    <property type="term" value="C:nucleus"/>
    <property type="evidence" value="ECO:0007669"/>
    <property type="project" value="UniProtKB-UniRule"/>
</dbReference>
<dbReference type="AlphaFoldDB" id="A0A1B1EUC1"/>
<proteinExistence type="predicted"/>
<name>A0A1B1EUC1_9GLOM</name>
<keyword evidence="1" id="KW-0539">Nucleus</keyword>
<feature type="domain" description="HMG box" evidence="3">
    <location>
        <begin position="123"/>
        <end position="194"/>
    </location>
</feature>